<accession>A0A2A4HUW2</accession>
<evidence type="ECO:0000256" key="1">
    <source>
        <dbReference type="SAM" id="MobiDB-lite"/>
    </source>
</evidence>
<protein>
    <recommendedName>
        <fullName evidence="4">Tip attachment protein J domain-containing protein</fullName>
    </recommendedName>
</protein>
<dbReference type="Proteomes" id="UP000218784">
    <property type="component" value="Unassembled WGS sequence"/>
</dbReference>
<sequence length="926" mass="94825">MLGVVVQIDGFDPVAGQSVTLRAASHDVAEVCHLGGALFWPTIAKLPKLRYDFFDGAFETQISAPSSALTLGIEPWPLFGRYALADARFRLWTGEVGAPWAGWTQRFDGRVTQQPTFADARAELAVAVDDRWLDKALLATYAGTGGAEGPAALKGQVKPLALGAPRYVAGVLVDAVNSVFQVSAYGPVIGVSAALERLLRYGPSLGDYPTFDALVAAAIPAGRWATCRAAGLVRLGAPPMGQISLLVDGDNGGPDGWARTPGQLIRRIARLAGGEGRIDDASLDALDAARPYPTSVYLDQQITAREVIQQIAASVNAVVGVSWLGKLFAAPIAIGAPALTLAADGTALPPVRKVSQLEIAPPFAKLGLSAERAWTVHQLADIAFTATLTDLGAYAAGTTYREGNIVQAGGSSWLYINPAASAGNAPPALPIEQNSYWKVLAKAGSKGDPGDSAPLLRVQWSIDGLSGWHDDMASADVYYHQSNDDGATWGPAIKGVGRDGAPGYNNAQPMIYQRATSAPPLPSTTAVYTFATSTLTNVNNGWLTNGIPDGTDPVWASSATASSQGATDTIAPGEWATPVRAFANGAAGGSGLNSKSIFIYQRATSAPAAPSATATYTFSSATLSDLNNGWSTTIPDGTGIVWVTTASALSASDTDTIAPGEWAAVAKLAQDGAAGVSPLLVTAQPAALQLQGDTAGAAVPGSLPAYIENSASRAGVSAAITDVTINATSGCTATVADDETTIAITAISKATASVSYTVSAAGLTQQVKVGITVLRAPTSLEERGLNISSGGTSTSYDVFGGTISIQAGSSGKIDTLLSGTYYSGGSGAIGETRLQTKHQYRLPSGSWVDVSGSEGMGSSATRANGGPGEPPENNPGSPYGAIGHITGLNPGTFYEVRALAYYDTSAGTNSKPATGVGCTLIAKQVA</sequence>
<keyword evidence="3" id="KW-1185">Reference proteome</keyword>
<comment type="caution">
    <text evidence="2">The sequence shown here is derived from an EMBL/GenBank/DDBJ whole genome shotgun (WGS) entry which is preliminary data.</text>
</comment>
<evidence type="ECO:0000313" key="2">
    <source>
        <dbReference type="EMBL" id="PCG08682.1"/>
    </source>
</evidence>
<evidence type="ECO:0008006" key="4">
    <source>
        <dbReference type="Google" id="ProtNLM"/>
    </source>
</evidence>
<reference evidence="2 3" key="1">
    <citation type="submission" date="2017-09" db="EMBL/GenBank/DDBJ databases">
        <title>Sphingomonas ginsenosidimutans KACC 14949, whole genome shotgun sequence.</title>
        <authorList>
            <person name="Feng G."/>
            <person name="Zhu H."/>
        </authorList>
    </citation>
    <scope>NUCLEOTIDE SEQUENCE [LARGE SCALE GENOMIC DNA]</scope>
    <source>
        <strain evidence="2 3">KACC 14949</strain>
    </source>
</reference>
<evidence type="ECO:0000313" key="3">
    <source>
        <dbReference type="Proteomes" id="UP000218784"/>
    </source>
</evidence>
<dbReference type="AlphaFoldDB" id="A0A2A4HUW2"/>
<dbReference type="RefSeq" id="WP_096612414.1">
    <property type="nucleotide sequence ID" value="NZ_NWVD01000004.1"/>
</dbReference>
<proteinExistence type="predicted"/>
<name>A0A2A4HUW2_9SPHN</name>
<gene>
    <name evidence="2" type="ORF">COA17_11030</name>
</gene>
<organism evidence="2 3">
    <name type="scientific">Sphingomonas ginsenosidimutans</name>
    <dbReference type="NCBI Taxonomy" id="862134"/>
    <lineage>
        <taxon>Bacteria</taxon>
        <taxon>Pseudomonadati</taxon>
        <taxon>Pseudomonadota</taxon>
        <taxon>Alphaproteobacteria</taxon>
        <taxon>Sphingomonadales</taxon>
        <taxon>Sphingomonadaceae</taxon>
        <taxon>Sphingomonas</taxon>
    </lineage>
</organism>
<dbReference type="EMBL" id="NWVD01000004">
    <property type="protein sequence ID" value="PCG08682.1"/>
    <property type="molecule type" value="Genomic_DNA"/>
</dbReference>
<feature type="region of interest" description="Disordered" evidence="1">
    <location>
        <begin position="850"/>
        <end position="882"/>
    </location>
</feature>